<organism evidence="1 2">
    <name type="scientific">Marchantia polymorpha subsp. ruderalis</name>
    <dbReference type="NCBI Taxonomy" id="1480154"/>
    <lineage>
        <taxon>Eukaryota</taxon>
        <taxon>Viridiplantae</taxon>
        <taxon>Streptophyta</taxon>
        <taxon>Embryophyta</taxon>
        <taxon>Marchantiophyta</taxon>
        <taxon>Marchantiopsida</taxon>
        <taxon>Marchantiidae</taxon>
        <taxon>Marchantiales</taxon>
        <taxon>Marchantiaceae</taxon>
        <taxon>Marchantia</taxon>
    </lineage>
</organism>
<dbReference type="EMBL" id="LVLJ01000053">
    <property type="protein sequence ID" value="OAE35870.1"/>
    <property type="molecule type" value="Genomic_DNA"/>
</dbReference>
<dbReference type="Pfam" id="PF07224">
    <property type="entry name" value="Chlorophyllase"/>
    <property type="match status" value="1"/>
</dbReference>
<name>A0A176WRX5_MARPO</name>
<dbReference type="SUPFAM" id="SSF53474">
    <property type="entry name" value="alpha/beta-Hydrolases"/>
    <property type="match status" value="1"/>
</dbReference>
<gene>
    <name evidence="1" type="ORF">AXG93_4346s1150</name>
</gene>
<dbReference type="GO" id="GO:0015996">
    <property type="term" value="P:chlorophyll catabolic process"/>
    <property type="evidence" value="ECO:0007669"/>
    <property type="project" value="UniProtKB-UniPathway"/>
</dbReference>
<dbReference type="Proteomes" id="UP000077202">
    <property type="component" value="Unassembled WGS sequence"/>
</dbReference>
<dbReference type="GO" id="GO:0047746">
    <property type="term" value="F:chlorophyllase activity"/>
    <property type="evidence" value="ECO:0007669"/>
    <property type="project" value="TreeGrafter"/>
</dbReference>
<dbReference type="InterPro" id="IPR017395">
    <property type="entry name" value="Chlorophyllase-like"/>
</dbReference>
<dbReference type="AlphaFoldDB" id="A0A176WRX5"/>
<dbReference type="PANTHER" id="PTHR33428:SF2">
    <property type="entry name" value="CHLOROPHYLLASE-2"/>
    <property type="match status" value="1"/>
</dbReference>
<dbReference type="ESTHER" id="marpo-a0a176wrx5">
    <property type="family name" value="Chlorophyllase_Plant"/>
</dbReference>
<accession>A0A176WRX5</accession>
<sequence>MFYRDKALFQCEMPGDAFELLRADASNEISFAAAIVDWYPNNLADSLLRERSLNSLRIKPNLEKLVLIGHSRGGKVAFGLATEFCKTSLPYSAIVGLEPVDGAFENTSLKPQVLPYQPNSLNLKYPTMIIGAALSPIALLPLMPPCGPRGVNHEVFFENSSPAAVHFVVEDYGHMDFLDDSVWTTSTIVCTSGRTRGPMRRFSGGIAIGFLEAVLFNNTMAFDYYLENPHQAPTVTLSTAYDKGWSDRPASTKAFASSA</sequence>
<dbReference type="UniPathway" id="UPA00674"/>
<evidence type="ECO:0000313" key="1">
    <source>
        <dbReference type="EMBL" id="OAE35870.1"/>
    </source>
</evidence>
<keyword evidence="2" id="KW-1185">Reference proteome</keyword>
<proteinExistence type="predicted"/>
<dbReference type="PANTHER" id="PTHR33428">
    <property type="entry name" value="CHLOROPHYLLASE-2, CHLOROPLASTIC"/>
    <property type="match status" value="1"/>
</dbReference>
<comment type="caution">
    <text evidence="1">The sequence shown here is derived from an EMBL/GenBank/DDBJ whole genome shotgun (WGS) entry which is preliminary data.</text>
</comment>
<protein>
    <submittedName>
        <fullName evidence="1">Uncharacterized protein</fullName>
    </submittedName>
</protein>
<reference evidence="1" key="1">
    <citation type="submission" date="2016-03" db="EMBL/GenBank/DDBJ databases">
        <title>Mechanisms controlling the formation of the plant cell surface in tip-growing cells are functionally conserved among land plants.</title>
        <authorList>
            <person name="Honkanen S."/>
            <person name="Jones V.A."/>
            <person name="Morieri G."/>
            <person name="Champion C."/>
            <person name="Hetherington A.J."/>
            <person name="Kelly S."/>
            <person name="Saint-Marcoux D."/>
            <person name="Proust H."/>
            <person name="Prescott H."/>
            <person name="Dolan L."/>
        </authorList>
    </citation>
    <scope>NUCLEOTIDE SEQUENCE [LARGE SCALE GENOMIC DNA]</scope>
    <source>
        <tissue evidence="1">Whole gametophyte</tissue>
    </source>
</reference>
<dbReference type="InterPro" id="IPR029058">
    <property type="entry name" value="AB_hydrolase_fold"/>
</dbReference>
<dbReference type="Gene3D" id="3.40.50.1820">
    <property type="entry name" value="alpha/beta hydrolase"/>
    <property type="match status" value="1"/>
</dbReference>
<evidence type="ECO:0000313" key="2">
    <source>
        <dbReference type="Proteomes" id="UP000077202"/>
    </source>
</evidence>